<organism evidence="2 3">
    <name type="scientific">Stomoxys calcitrans</name>
    <name type="common">Stable fly</name>
    <name type="synonym">Conops calcitrans</name>
    <dbReference type="NCBI Taxonomy" id="35570"/>
    <lineage>
        <taxon>Eukaryota</taxon>
        <taxon>Metazoa</taxon>
        <taxon>Ecdysozoa</taxon>
        <taxon>Arthropoda</taxon>
        <taxon>Hexapoda</taxon>
        <taxon>Insecta</taxon>
        <taxon>Pterygota</taxon>
        <taxon>Neoptera</taxon>
        <taxon>Endopterygota</taxon>
        <taxon>Diptera</taxon>
        <taxon>Brachycera</taxon>
        <taxon>Muscomorpha</taxon>
        <taxon>Muscoidea</taxon>
        <taxon>Muscidae</taxon>
        <taxon>Stomoxys</taxon>
    </lineage>
</organism>
<gene>
    <name evidence="2" type="primary">106096162</name>
</gene>
<accession>A0A1I8NP26</accession>
<dbReference type="AlphaFoldDB" id="A0A1I8NP26"/>
<keyword evidence="1" id="KW-0732">Signal</keyword>
<evidence type="ECO:0000256" key="1">
    <source>
        <dbReference type="SAM" id="SignalP"/>
    </source>
</evidence>
<proteinExistence type="predicted"/>
<feature type="signal peptide" evidence="1">
    <location>
        <begin position="1"/>
        <end position="21"/>
    </location>
</feature>
<dbReference type="Proteomes" id="UP000095300">
    <property type="component" value="Unassembled WGS sequence"/>
</dbReference>
<sequence>MSVFVVLLLMVVTCLLGVVTGAPIELVSYIEDLNVSFENDKWICGGITCPSKTFGCRVQRLTDTKDDKMLHSIYICFDENKLNVKVEASITEMVKPRKIDINLESYVGAVSVFSSGYGLGGHENAKGTVSPGAWNELKETAKQNKNTVDESNAAFE</sequence>
<dbReference type="VEuPathDB" id="VectorBase:SCAU000779"/>
<dbReference type="KEGG" id="scac:106096162"/>
<evidence type="ECO:0000313" key="2">
    <source>
        <dbReference type="EnsemblMetazoa" id="SCAU000779-PA"/>
    </source>
</evidence>
<reference evidence="2" key="1">
    <citation type="submission" date="2020-05" db="UniProtKB">
        <authorList>
            <consortium name="EnsemblMetazoa"/>
        </authorList>
    </citation>
    <scope>IDENTIFICATION</scope>
    <source>
        <strain evidence="2">USDA</strain>
    </source>
</reference>
<dbReference type="OrthoDB" id="7958235at2759"/>
<protein>
    <submittedName>
        <fullName evidence="2">Uncharacterized protein</fullName>
    </submittedName>
</protein>
<dbReference type="EnsemblMetazoa" id="SCAU000779-RA">
    <property type="protein sequence ID" value="SCAU000779-PA"/>
    <property type="gene ID" value="SCAU000779"/>
</dbReference>
<name>A0A1I8NP26_STOCA</name>
<evidence type="ECO:0000313" key="3">
    <source>
        <dbReference type="Proteomes" id="UP000095300"/>
    </source>
</evidence>
<feature type="chain" id="PRO_5009325357" evidence="1">
    <location>
        <begin position="22"/>
        <end position="156"/>
    </location>
</feature>
<keyword evidence="3" id="KW-1185">Reference proteome</keyword>